<feature type="repeat" description="WD" evidence="4">
    <location>
        <begin position="96"/>
        <end position="128"/>
    </location>
</feature>
<reference evidence="7 8" key="1">
    <citation type="submission" date="2014-06" db="EMBL/GenBank/DDBJ databases">
        <authorList>
            <person name="Swart Estienne"/>
        </authorList>
    </citation>
    <scope>NUCLEOTIDE SEQUENCE [LARGE SCALE GENOMIC DNA]</scope>
    <source>
        <strain evidence="7 8">130c</strain>
    </source>
</reference>
<dbReference type="InterPro" id="IPR056456">
    <property type="entry name" value="Beta-prop_IFT80_2nd"/>
</dbReference>
<dbReference type="SMART" id="SM00320">
    <property type="entry name" value="WD40"/>
    <property type="match status" value="7"/>
</dbReference>
<dbReference type="EMBL" id="CCKQ01000312">
    <property type="protein sequence ID" value="CDW71371.1"/>
    <property type="molecule type" value="Genomic_DNA"/>
</dbReference>
<keyword evidence="4" id="KW-0853">WD repeat</keyword>
<feature type="domain" description="IFT80/172/WDR35 TPR" evidence="6">
    <location>
        <begin position="604"/>
        <end position="749"/>
    </location>
</feature>
<keyword evidence="2" id="KW-0969">Cilium</keyword>
<dbReference type="AlphaFoldDB" id="A0A077ZSD8"/>
<dbReference type="GO" id="GO:0030992">
    <property type="term" value="C:intraciliary transport particle B"/>
    <property type="evidence" value="ECO:0007669"/>
    <property type="project" value="TreeGrafter"/>
</dbReference>
<dbReference type="OMA" id="WDAQGAN"/>
<name>A0A077ZSD8_STYLE</name>
<dbReference type="Proteomes" id="UP000039865">
    <property type="component" value="Unassembled WGS sequence"/>
</dbReference>
<dbReference type="PROSITE" id="PS50294">
    <property type="entry name" value="WD_REPEATS_REGION"/>
    <property type="match status" value="2"/>
</dbReference>
<comment type="subcellular location">
    <subcellularLocation>
        <location evidence="1">Cell projection</location>
        <location evidence="1">Cilium</location>
    </subcellularLocation>
</comment>
<dbReference type="Pfam" id="PF00400">
    <property type="entry name" value="WD40"/>
    <property type="match status" value="2"/>
</dbReference>
<dbReference type="PROSITE" id="PS50082">
    <property type="entry name" value="WD_REPEATS_2"/>
    <property type="match status" value="2"/>
</dbReference>
<keyword evidence="3" id="KW-0966">Cell projection</keyword>
<dbReference type="Gene3D" id="2.130.10.10">
    <property type="entry name" value="YVTN repeat-like/Quinoprotein amine dehydrogenase"/>
    <property type="match status" value="2"/>
</dbReference>
<dbReference type="InterPro" id="IPR015943">
    <property type="entry name" value="WD40/YVTN_repeat-like_dom_sf"/>
</dbReference>
<dbReference type="OrthoDB" id="408728at2759"/>
<dbReference type="Pfam" id="PF23387">
    <property type="entry name" value="TPR_IFT80_172"/>
    <property type="match status" value="1"/>
</dbReference>
<feature type="domain" description="IFT80 second beta-propeller" evidence="5">
    <location>
        <begin position="294"/>
        <end position="576"/>
    </location>
</feature>
<organism evidence="7 8">
    <name type="scientific">Stylonychia lemnae</name>
    <name type="common">Ciliate</name>
    <dbReference type="NCBI Taxonomy" id="5949"/>
    <lineage>
        <taxon>Eukaryota</taxon>
        <taxon>Sar</taxon>
        <taxon>Alveolata</taxon>
        <taxon>Ciliophora</taxon>
        <taxon>Intramacronucleata</taxon>
        <taxon>Spirotrichea</taxon>
        <taxon>Stichotrichia</taxon>
        <taxon>Sporadotrichida</taxon>
        <taxon>Oxytrichidae</taxon>
        <taxon>Stylonychinae</taxon>
        <taxon>Stylonychia</taxon>
    </lineage>
</organism>
<dbReference type="InterPro" id="IPR001680">
    <property type="entry name" value="WD40_rpt"/>
</dbReference>
<evidence type="ECO:0000259" key="5">
    <source>
        <dbReference type="Pfam" id="PF23335"/>
    </source>
</evidence>
<keyword evidence="8" id="KW-1185">Reference proteome</keyword>
<proteinExistence type="predicted"/>
<evidence type="ECO:0000259" key="6">
    <source>
        <dbReference type="Pfam" id="PF23387"/>
    </source>
</evidence>
<sequence>MRFKIKRLERSKHSDICSSVGWSNSGELFSVSDDLTVLKWDINGEFDSKIMEIDVPVVDMDWLPSGKGANEVVALACADGSFKLVSKAGRVEKSISEAHASAIISIKWSYEGAALATAGEDGQIKIWSRGGMLRSAVVQSSKPIYGLIWSPENDSILYASDKNLTIIPTLPGNKQVQWKAHDGVVLGVDWNPGNNIIVSCGEDCKYRVWDQYGRQLYCSSAYDHVITSIKWAPNGDYFAVGSFEMLRLCDKSGWSYSFHKPTSGSIMKLSWSHDGTVVSGAGGNGSVVFGYIVDRQLSWAHIEAVLDEDNKIQVNDCLHEMNEDLDFRERVVNMSMKHNHLVVCTTTQCYVYNVMNWSSPFVFDVKDSIYLIVQGAKYFALIDASQNFIIYNYEGKLISTPKFQGLRVEFLNARHLSLSSDVLAMIDPSNPKVVRIFDIISGRPSNVTIEHSTEIIEMDVNQVEMSSERKMAFIDSNRDMFLTMVHKPEIIKISSIVDSFQWNDGNDMLACIADGKLLTWFYPNAVYVDRDLMTKAMAVKDASDVGKLAQMLTFNGNICSVRRLDGSLATLSISPYPKILYEYVDKADFEKAIRLCRFVKEQTLWACLAAMSIYCRELNTVEISLAAIDEADKVQFINYIKDLPSEPSRNAALALYCKKIQEAEQILLQARLYYRAIKMNIKLFRWERALDVALQNKSHVDTVIAYRQRFLQQYQKEEDIEKFKQYSKEIAFDWDTVKKKIRSDKDKEAAANQ</sequence>
<evidence type="ECO:0000256" key="4">
    <source>
        <dbReference type="PROSITE-ProRule" id="PRU00221"/>
    </source>
</evidence>
<dbReference type="GO" id="GO:0005929">
    <property type="term" value="C:cilium"/>
    <property type="evidence" value="ECO:0007669"/>
    <property type="project" value="UniProtKB-SubCell"/>
</dbReference>
<evidence type="ECO:0000256" key="2">
    <source>
        <dbReference type="ARBA" id="ARBA00023069"/>
    </source>
</evidence>
<evidence type="ECO:0000313" key="7">
    <source>
        <dbReference type="EMBL" id="CDW71371.1"/>
    </source>
</evidence>
<dbReference type="GO" id="GO:0060271">
    <property type="term" value="P:cilium assembly"/>
    <property type="evidence" value="ECO:0007669"/>
    <property type="project" value="TreeGrafter"/>
</dbReference>
<dbReference type="PANTHER" id="PTHR24098">
    <property type="entry name" value="OUTER SEGMENT 5"/>
    <property type="match status" value="1"/>
</dbReference>
<dbReference type="InterPro" id="IPR011047">
    <property type="entry name" value="Quinoprotein_ADH-like_sf"/>
</dbReference>
<dbReference type="SUPFAM" id="SSF50998">
    <property type="entry name" value="Quinoprotein alcohol dehydrogenase-like"/>
    <property type="match status" value="1"/>
</dbReference>
<feature type="repeat" description="WD" evidence="4">
    <location>
        <begin position="178"/>
        <end position="210"/>
    </location>
</feature>
<keyword evidence="7" id="KW-0282">Flagellum</keyword>
<dbReference type="InterPro" id="IPR056157">
    <property type="entry name" value="TPR_IFT80_172_dom"/>
</dbReference>
<dbReference type="InParanoid" id="A0A077ZSD8"/>
<evidence type="ECO:0000313" key="8">
    <source>
        <dbReference type="Proteomes" id="UP000039865"/>
    </source>
</evidence>
<dbReference type="PANTHER" id="PTHR24098:SF0">
    <property type="entry name" value="OUTER SEGMENT 5"/>
    <property type="match status" value="1"/>
</dbReference>
<accession>A0A077ZSD8</accession>
<protein>
    <submittedName>
        <fullName evidence="7">Intraflagellar transport protein 80 homolog</fullName>
    </submittedName>
</protein>
<dbReference type="InterPro" id="IPR036322">
    <property type="entry name" value="WD40_repeat_dom_sf"/>
</dbReference>
<dbReference type="Pfam" id="PF23335">
    <property type="entry name" value="Beta-prop_IFT80_2nd"/>
    <property type="match status" value="1"/>
</dbReference>
<evidence type="ECO:0000256" key="1">
    <source>
        <dbReference type="ARBA" id="ARBA00004138"/>
    </source>
</evidence>
<dbReference type="SUPFAM" id="SSF50978">
    <property type="entry name" value="WD40 repeat-like"/>
    <property type="match status" value="1"/>
</dbReference>
<evidence type="ECO:0000256" key="3">
    <source>
        <dbReference type="ARBA" id="ARBA00023273"/>
    </source>
</evidence>
<gene>
    <name evidence="7" type="primary">Contig4820.g5148</name>
    <name evidence="7" type="ORF">STYLEM_314</name>
</gene>